<dbReference type="GO" id="GO:0036416">
    <property type="term" value="P:tRNA stabilization"/>
    <property type="evidence" value="ECO:0007669"/>
    <property type="project" value="Ensembl"/>
</dbReference>
<dbReference type="GO" id="GO:0048018">
    <property type="term" value="F:receptor ligand activity"/>
    <property type="evidence" value="ECO:0007669"/>
    <property type="project" value="Ensembl"/>
</dbReference>
<evidence type="ECO:0000256" key="2">
    <source>
        <dbReference type="ARBA" id="ARBA00004604"/>
    </source>
</evidence>
<keyword evidence="15" id="KW-0652">Protein synthesis inhibitor</keyword>
<evidence type="ECO:0000259" key="21">
    <source>
        <dbReference type="SMART" id="SM00092"/>
    </source>
</evidence>
<keyword evidence="12 20" id="KW-0378">Hydrolase</keyword>
<evidence type="ECO:0000256" key="14">
    <source>
        <dbReference type="ARBA" id="ARBA00023157"/>
    </source>
</evidence>
<dbReference type="GO" id="GO:0005694">
    <property type="term" value="C:chromosome"/>
    <property type="evidence" value="ECO:0007669"/>
    <property type="project" value="Ensembl"/>
</dbReference>
<sequence length="146" mass="16308">MAMGVGPLLLVFMLGLGLTPPTLAQDSPTYKQFLNQHYDPRPSGRNSKYCEKMMERRGMTSPCKDTNTFIHGTKGSIKAICGDKKETSHIENLRMSKRPFHITTCRHLGGSSSPPCRYRASAAVRFIVIACENSLPVFFDESFLHP</sequence>
<dbReference type="SUPFAM" id="SSF54076">
    <property type="entry name" value="RNase A-like"/>
    <property type="match status" value="1"/>
</dbReference>
<dbReference type="GO" id="GO:0005615">
    <property type="term" value="C:extracellular space"/>
    <property type="evidence" value="ECO:0007669"/>
    <property type="project" value="Ensembl"/>
</dbReference>
<dbReference type="PANTHER" id="PTHR11437">
    <property type="entry name" value="RIBONUCLEASE"/>
    <property type="match status" value="1"/>
</dbReference>
<reference evidence="22" key="3">
    <citation type="submission" date="2025-09" db="UniProtKB">
        <authorList>
            <consortium name="Ensembl"/>
        </authorList>
    </citation>
    <scope>IDENTIFICATION</scope>
</reference>
<keyword evidence="8 20" id="KW-0540">Nuclease</keyword>
<dbReference type="eggNOG" id="ENOG502S9Q1">
    <property type="taxonomic scope" value="Eukaryota"/>
</dbReference>
<dbReference type="GO" id="GO:0003779">
    <property type="term" value="F:actin binding"/>
    <property type="evidence" value="ECO:0007669"/>
    <property type="project" value="Ensembl"/>
</dbReference>
<protein>
    <recommendedName>
        <fullName evidence="17">Angiogenin</fullName>
    </recommendedName>
    <alternativeName>
        <fullName evidence="18">Ribonuclease 5</fullName>
    </alternativeName>
</protein>
<dbReference type="OMA" id="FIHGNKG"/>
<organism evidence="22 23">
    <name type="scientific">Otolemur garnettii</name>
    <name type="common">Small-eared galago</name>
    <name type="synonym">Garnett's greater bushbaby</name>
    <dbReference type="NCBI Taxonomy" id="30611"/>
    <lineage>
        <taxon>Eukaryota</taxon>
        <taxon>Metazoa</taxon>
        <taxon>Chordata</taxon>
        <taxon>Craniata</taxon>
        <taxon>Vertebrata</taxon>
        <taxon>Euteleostomi</taxon>
        <taxon>Mammalia</taxon>
        <taxon>Eutheria</taxon>
        <taxon>Euarchontoglires</taxon>
        <taxon>Primates</taxon>
        <taxon>Strepsirrhini</taxon>
        <taxon>Lorisiformes</taxon>
        <taxon>Galagidae</taxon>
        <taxon>Otolemur</taxon>
    </lineage>
</organism>
<evidence type="ECO:0000256" key="19">
    <source>
        <dbReference type="ARBA" id="ARBA00049670"/>
    </source>
</evidence>
<evidence type="ECO:0000256" key="3">
    <source>
        <dbReference type="ARBA" id="ARBA00004613"/>
    </source>
</evidence>
<feature type="domain" description="Ribonuclease A-domain" evidence="21">
    <location>
        <begin position="26"/>
        <end position="143"/>
    </location>
</feature>
<dbReference type="GO" id="GO:0009303">
    <property type="term" value="P:rRNA transcription"/>
    <property type="evidence" value="ECO:0007669"/>
    <property type="project" value="Ensembl"/>
</dbReference>
<feature type="signal peptide" evidence="20">
    <location>
        <begin position="1"/>
        <end position="24"/>
    </location>
</feature>
<evidence type="ECO:0000256" key="4">
    <source>
        <dbReference type="ARBA" id="ARBA00005600"/>
    </source>
</evidence>
<keyword evidence="9 20" id="KW-0732">Signal</keyword>
<keyword evidence="5" id="KW-0217">Developmental protein</keyword>
<evidence type="ECO:0000256" key="20">
    <source>
        <dbReference type="RuleBase" id="RU000651"/>
    </source>
</evidence>
<dbReference type="GO" id="GO:0009725">
    <property type="term" value="P:response to hormone"/>
    <property type="evidence" value="ECO:0007669"/>
    <property type="project" value="Ensembl"/>
</dbReference>
<dbReference type="CDD" id="cd06265">
    <property type="entry name" value="RNase_A_canonical"/>
    <property type="match status" value="1"/>
</dbReference>
<dbReference type="STRING" id="30611.ENSOGAP00000016686"/>
<reference evidence="23" key="1">
    <citation type="submission" date="2011-03" db="EMBL/GenBank/DDBJ databases">
        <title>Version 3 of the genome sequence of Otolemur garnettii (Bushbaby).</title>
        <authorList>
            <consortium name="The Broad Institute Genome Sequencing Platform"/>
            <person name="Di Palma F."/>
            <person name="Johnson J."/>
            <person name="Lander E.S."/>
            <person name="Lindblad-Toh K."/>
            <person name="Jaffe D.B."/>
            <person name="Gnerre S."/>
            <person name="MacCallum I."/>
            <person name="Przybylski D."/>
            <person name="Ribeiro F.J."/>
            <person name="Burton J.N."/>
            <person name="Walker B.J."/>
            <person name="Sharpe T."/>
            <person name="Hall G."/>
        </authorList>
    </citation>
    <scope>NUCLEOTIDE SEQUENCE [LARGE SCALE GENOMIC DNA]</scope>
</reference>
<comment type="subcellular location">
    <subcellularLocation>
        <location evidence="1">Cytoplasm</location>
        <location evidence="1">Stress granule</location>
    </subcellularLocation>
    <subcellularLocation>
        <location evidence="2">Nucleus</location>
        <location evidence="2">Nucleolus</location>
    </subcellularLocation>
    <subcellularLocation>
        <location evidence="3">Secreted</location>
    </subcellularLocation>
</comment>
<dbReference type="Gene3D" id="3.10.130.10">
    <property type="entry name" value="Ribonuclease A-like domain"/>
    <property type="match status" value="1"/>
</dbReference>
<proteinExistence type="inferred from homology"/>
<dbReference type="GO" id="GO:0010494">
    <property type="term" value="C:cytoplasmic stress granule"/>
    <property type="evidence" value="ECO:0007669"/>
    <property type="project" value="UniProtKB-SubCell"/>
</dbReference>
<dbReference type="GO" id="GO:0042327">
    <property type="term" value="P:positive regulation of phosphorylation"/>
    <property type="evidence" value="ECO:0007669"/>
    <property type="project" value="Ensembl"/>
</dbReference>
<keyword evidence="7" id="KW-0037">Angiogenesis</keyword>
<dbReference type="HOGENOM" id="CLU_117006_3_1_1"/>
<dbReference type="GO" id="GO:0005604">
    <property type="term" value="C:basement membrane"/>
    <property type="evidence" value="ECO:0007669"/>
    <property type="project" value="Ensembl"/>
</dbReference>
<dbReference type="GO" id="GO:0061844">
    <property type="term" value="P:antimicrobial humoral immune response mediated by antimicrobial peptide"/>
    <property type="evidence" value="ECO:0007669"/>
    <property type="project" value="TreeGrafter"/>
</dbReference>
<dbReference type="GO" id="GO:0003676">
    <property type="term" value="F:nucleic acid binding"/>
    <property type="evidence" value="ECO:0007669"/>
    <property type="project" value="InterPro"/>
</dbReference>
<dbReference type="InterPro" id="IPR023412">
    <property type="entry name" value="RNaseA_domain"/>
</dbReference>
<keyword evidence="23" id="KW-1185">Reference proteome</keyword>
<keyword evidence="16" id="KW-0539">Nucleus</keyword>
<dbReference type="GO" id="GO:0001666">
    <property type="term" value="P:response to hypoxia"/>
    <property type="evidence" value="ECO:0007669"/>
    <property type="project" value="Ensembl"/>
</dbReference>
<evidence type="ECO:0000256" key="8">
    <source>
        <dbReference type="ARBA" id="ARBA00022722"/>
    </source>
</evidence>
<dbReference type="SMART" id="SM00092">
    <property type="entry name" value="RNAse_Pc"/>
    <property type="match status" value="1"/>
</dbReference>
<dbReference type="GO" id="GO:0042803">
    <property type="term" value="F:protein homodimerization activity"/>
    <property type="evidence" value="ECO:0007669"/>
    <property type="project" value="Ensembl"/>
</dbReference>
<comment type="similarity">
    <text evidence="4 20">Belongs to the pancreatic ribonuclease family.</text>
</comment>
<feature type="chain" id="PRO_5007750103" description="Angiogenin" evidence="20">
    <location>
        <begin position="25"/>
        <end position="146"/>
    </location>
</feature>
<keyword evidence="14" id="KW-1015">Disulfide bond</keyword>
<dbReference type="AlphaFoldDB" id="H0XKP6"/>
<dbReference type="GO" id="GO:0002181">
    <property type="term" value="P:cytoplasmic translation"/>
    <property type="evidence" value="ECO:0007669"/>
    <property type="project" value="Ensembl"/>
</dbReference>
<evidence type="ECO:0000256" key="10">
    <source>
        <dbReference type="ARBA" id="ARBA00022759"/>
    </source>
</evidence>
<keyword evidence="11" id="KW-0221">Differentiation</keyword>
<evidence type="ECO:0000256" key="5">
    <source>
        <dbReference type="ARBA" id="ARBA00022473"/>
    </source>
</evidence>
<dbReference type="GO" id="GO:0030139">
    <property type="term" value="C:endocytic vesicle"/>
    <property type="evidence" value="ECO:0007669"/>
    <property type="project" value="Ensembl"/>
</dbReference>
<dbReference type="GO" id="GO:0032311">
    <property type="term" value="C:angiogenin-PRI complex"/>
    <property type="evidence" value="ECO:0007669"/>
    <property type="project" value="Ensembl"/>
</dbReference>
<dbReference type="GO" id="GO:0048662">
    <property type="term" value="P:negative regulation of smooth muscle cell proliferation"/>
    <property type="evidence" value="ECO:0007669"/>
    <property type="project" value="Ensembl"/>
</dbReference>
<dbReference type="GO" id="GO:0071425">
    <property type="term" value="P:hematopoietic stem cell proliferation"/>
    <property type="evidence" value="ECO:0007669"/>
    <property type="project" value="Ensembl"/>
</dbReference>
<dbReference type="FunFam" id="3.10.130.10:FF:000001">
    <property type="entry name" value="Ribonuclease pancreatic"/>
    <property type="match status" value="1"/>
</dbReference>
<evidence type="ECO:0000256" key="1">
    <source>
        <dbReference type="ARBA" id="ARBA00004210"/>
    </source>
</evidence>
<dbReference type="GO" id="GO:0050714">
    <property type="term" value="P:positive regulation of protein secretion"/>
    <property type="evidence" value="ECO:0007669"/>
    <property type="project" value="Ensembl"/>
</dbReference>
<dbReference type="InterPro" id="IPR036816">
    <property type="entry name" value="RNaseA-like_dom_sf"/>
</dbReference>
<evidence type="ECO:0000256" key="18">
    <source>
        <dbReference type="ARBA" id="ARBA00042654"/>
    </source>
</evidence>
<dbReference type="GO" id="GO:0043022">
    <property type="term" value="F:ribosome binding"/>
    <property type="evidence" value="ECO:0007669"/>
    <property type="project" value="Ensembl"/>
</dbReference>
<keyword evidence="6" id="KW-0964">Secreted</keyword>
<evidence type="ECO:0000256" key="13">
    <source>
        <dbReference type="ARBA" id="ARBA00023016"/>
    </source>
</evidence>
<dbReference type="InterPro" id="IPR023411">
    <property type="entry name" value="RNaseA_AS"/>
</dbReference>
<dbReference type="GO" id="GO:0015629">
    <property type="term" value="C:actin cytoskeleton"/>
    <property type="evidence" value="ECO:0007669"/>
    <property type="project" value="Ensembl"/>
</dbReference>
<evidence type="ECO:0000256" key="15">
    <source>
        <dbReference type="ARBA" id="ARBA00023193"/>
    </source>
</evidence>
<dbReference type="GO" id="GO:0016477">
    <property type="term" value="P:cell migration"/>
    <property type="evidence" value="ECO:0007669"/>
    <property type="project" value="Ensembl"/>
</dbReference>
<keyword evidence="13" id="KW-0346">Stress response</keyword>
<dbReference type="EMBL" id="AAQR03183132">
    <property type="status" value="NOT_ANNOTATED_CDS"/>
    <property type="molecule type" value="Genomic_DNA"/>
</dbReference>
<dbReference type="GO" id="GO:0005730">
    <property type="term" value="C:nucleolus"/>
    <property type="evidence" value="ECO:0007669"/>
    <property type="project" value="UniProtKB-SubCell"/>
</dbReference>
<dbReference type="GO" id="GO:0008201">
    <property type="term" value="F:heparin binding"/>
    <property type="evidence" value="ECO:0007669"/>
    <property type="project" value="Ensembl"/>
</dbReference>
<dbReference type="PRINTS" id="PR00794">
    <property type="entry name" value="RIBONUCLEASE"/>
</dbReference>
<dbReference type="GO" id="GO:0001525">
    <property type="term" value="P:angiogenesis"/>
    <property type="evidence" value="ECO:0007669"/>
    <property type="project" value="UniProtKB-KW"/>
</dbReference>
<dbReference type="InParanoid" id="H0XKP6"/>
<dbReference type="InterPro" id="IPR001427">
    <property type="entry name" value="RNaseA"/>
</dbReference>
<evidence type="ECO:0000256" key="7">
    <source>
        <dbReference type="ARBA" id="ARBA00022657"/>
    </source>
</evidence>
<dbReference type="GO" id="GO:0032055">
    <property type="term" value="P:negative regulation of translation in response to stress"/>
    <property type="evidence" value="ECO:0007669"/>
    <property type="project" value="Ensembl"/>
</dbReference>
<dbReference type="GeneTree" id="ENSGT00940000162981"/>
<dbReference type="GO" id="GO:0001938">
    <property type="term" value="P:positive regulation of endothelial cell proliferation"/>
    <property type="evidence" value="ECO:0007669"/>
    <property type="project" value="Ensembl"/>
</dbReference>
<evidence type="ECO:0000256" key="16">
    <source>
        <dbReference type="ARBA" id="ARBA00023242"/>
    </source>
</evidence>
<dbReference type="GO" id="GO:0004519">
    <property type="term" value="F:endonuclease activity"/>
    <property type="evidence" value="ECO:0007669"/>
    <property type="project" value="UniProtKB-KW"/>
</dbReference>
<dbReference type="FunCoup" id="H0XKP6">
    <property type="interactions" value="157"/>
</dbReference>
<dbReference type="GO" id="GO:0050830">
    <property type="term" value="P:defense response to Gram-positive bacterium"/>
    <property type="evidence" value="ECO:0007669"/>
    <property type="project" value="TreeGrafter"/>
</dbReference>
<evidence type="ECO:0000256" key="12">
    <source>
        <dbReference type="ARBA" id="ARBA00022801"/>
    </source>
</evidence>
<evidence type="ECO:0000256" key="9">
    <source>
        <dbReference type="ARBA" id="ARBA00022729"/>
    </source>
</evidence>
<dbReference type="GO" id="GO:0004549">
    <property type="term" value="F:tRNA-specific ribonuclease activity"/>
    <property type="evidence" value="ECO:0007669"/>
    <property type="project" value="Ensembl"/>
</dbReference>
<comment type="subunit">
    <text evidence="19">Homodimer. Interacts with RNH1; inhibiting ANG ribonuclease activity. Interacts with PCNA.</text>
</comment>
<dbReference type="GO" id="GO:0034063">
    <property type="term" value="P:stress granule assembly"/>
    <property type="evidence" value="ECO:0007669"/>
    <property type="project" value="Ensembl"/>
</dbReference>
<dbReference type="GO" id="GO:0042277">
    <property type="term" value="F:peptide binding"/>
    <property type="evidence" value="ECO:0007669"/>
    <property type="project" value="Ensembl"/>
</dbReference>
<dbReference type="PROSITE" id="PS00127">
    <property type="entry name" value="RNASE_PANCREATIC"/>
    <property type="match status" value="1"/>
</dbReference>
<keyword evidence="10 20" id="KW-0255">Endonuclease</keyword>
<accession>H0XKP6</accession>
<dbReference type="GO" id="GO:0045087">
    <property type="term" value="P:innate immune response"/>
    <property type="evidence" value="ECO:0007669"/>
    <property type="project" value="TreeGrafter"/>
</dbReference>
<evidence type="ECO:0000256" key="11">
    <source>
        <dbReference type="ARBA" id="ARBA00022782"/>
    </source>
</evidence>
<name>H0XKP6_OTOGA</name>
<evidence type="ECO:0000313" key="22">
    <source>
        <dbReference type="Ensembl" id="ENSOGAP00000016686.1"/>
    </source>
</evidence>
<dbReference type="GO" id="GO:0005507">
    <property type="term" value="F:copper ion binding"/>
    <property type="evidence" value="ECO:0007669"/>
    <property type="project" value="Ensembl"/>
</dbReference>
<dbReference type="GO" id="GO:0006898">
    <property type="term" value="P:receptor-mediated endocytosis"/>
    <property type="evidence" value="ECO:0007669"/>
    <property type="project" value="Ensembl"/>
</dbReference>
<reference evidence="22" key="2">
    <citation type="submission" date="2025-08" db="UniProtKB">
        <authorList>
            <consortium name="Ensembl"/>
        </authorList>
    </citation>
    <scope>IDENTIFICATION</scope>
</reference>
<dbReference type="PANTHER" id="PTHR11437:SF60">
    <property type="entry name" value="ANGIOGENIN"/>
    <property type="match status" value="1"/>
</dbReference>
<evidence type="ECO:0000256" key="6">
    <source>
        <dbReference type="ARBA" id="ARBA00022525"/>
    </source>
</evidence>
<dbReference type="Proteomes" id="UP000005225">
    <property type="component" value="Unassembled WGS sequence"/>
</dbReference>
<dbReference type="GO" id="GO:0016787">
    <property type="term" value="F:hydrolase activity"/>
    <property type="evidence" value="ECO:0007669"/>
    <property type="project" value="UniProtKB-KW"/>
</dbReference>
<dbReference type="Pfam" id="PF00074">
    <property type="entry name" value="RnaseA"/>
    <property type="match status" value="1"/>
</dbReference>
<evidence type="ECO:0000256" key="17">
    <source>
        <dbReference type="ARBA" id="ARBA00040848"/>
    </source>
</evidence>
<dbReference type="Ensembl" id="ENSOGAT00000026373.1">
    <property type="protein sequence ID" value="ENSOGAP00000016686.1"/>
    <property type="gene ID" value="ENSOGAG00000027209.1"/>
</dbReference>
<evidence type="ECO:0000313" key="23">
    <source>
        <dbReference type="Proteomes" id="UP000005225"/>
    </source>
</evidence>
<dbReference type="GO" id="GO:0019731">
    <property type="term" value="P:antibacterial humoral response"/>
    <property type="evidence" value="ECO:0007669"/>
    <property type="project" value="TreeGrafter"/>
</dbReference>